<organism evidence="1 2">
    <name type="scientific">Penicillium cf. viridicatum</name>
    <dbReference type="NCBI Taxonomy" id="2972119"/>
    <lineage>
        <taxon>Eukaryota</taxon>
        <taxon>Fungi</taxon>
        <taxon>Dikarya</taxon>
        <taxon>Ascomycota</taxon>
        <taxon>Pezizomycotina</taxon>
        <taxon>Eurotiomycetes</taxon>
        <taxon>Eurotiomycetidae</taxon>
        <taxon>Eurotiales</taxon>
        <taxon>Aspergillaceae</taxon>
        <taxon>Penicillium</taxon>
    </lineage>
</organism>
<dbReference type="OrthoDB" id="5404599at2759"/>
<dbReference type="Proteomes" id="UP001150942">
    <property type="component" value="Unassembled WGS sequence"/>
</dbReference>
<gene>
    <name evidence="1" type="ORF">N7449_005978</name>
</gene>
<evidence type="ECO:0000313" key="2">
    <source>
        <dbReference type="Proteomes" id="UP001150942"/>
    </source>
</evidence>
<accession>A0A9W9MH32</accession>
<evidence type="ECO:0000313" key="1">
    <source>
        <dbReference type="EMBL" id="KAJ5201175.1"/>
    </source>
</evidence>
<dbReference type="EMBL" id="JAPQKQ010000004">
    <property type="protein sequence ID" value="KAJ5201175.1"/>
    <property type="molecule type" value="Genomic_DNA"/>
</dbReference>
<keyword evidence="2" id="KW-1185">Reference proteome</keyword>
<name>A0A9W9MH32_9EURO</name>
<reference evidence="1" key="2">
    <citation type="journal article" date="2023" name="IMA Fungus">
        <title>Comparative genomic study of the Penicillium genus elucidates a diverse pangenome and 15 lateral gene transfer events.</title>
        <authorList>
            <person name="Petersen C."/>
            <person name="Sorensen T."/>
            <person name="Nielsen M.R."/>
            <person name="Sondergaard T.E."/>
            <person name="Sorensen J.L."/>
            <person name="Fitzpatrick D.A."/>
            <person name="Frisvad J.C."/>
            <person name="Nielsen K.L."/>
        </authorList>
    </citation>
    <scope>NUCLEOTIDE SEQUENCE</scope>
    <source>
        <strain evidence="1">IBT 20477</strain>
    </source>
</reference>
<reference evidence="1" key="1">
    <citation type="submission" date="2022-11" db="EMBL/GenBank/DDBJ databases">
        <authorList>
            <person name="Petersen C."/>
        </authorList>
    </citation>
    <scope>NUCLEOTIDE SEQUENCE</scope>
    <source>
        <strain evidence="1">IBT 20477</strain>
    </source>
</reference>
<comment type="caution">
    <text evidence="1">The sequence shown here is derived from an EMBL/GenBank/DDBJ whole genome shotgun (WGS) entry which is preliminary data.</text>
</comment>
<dbReference type="AlphaFoldDB" id="A0A9W9MH32"/>
<sequence>MSVPAPIQNSVVQTSHSTWRLDCTIECDRISSPGDMGAAAAWKDGEHWYILRRITSEQQLVTMSANLDEVRLIHEGGTLSAVWVIGNNAHLQSPLLELRYHL</sequence>
<protein>
    <submittedName>
        <fullName evidence="1">Uncharacterized protein</fullName>
    </submittedName>
</protein>
<proteinExistence type="predicted"/>